<evidence type="ECO:0000256" key="5">
    <source>
        <dbReference type="ARBA" id="ARBA00023063"/>
    </source>
</evidence>
<evidence type="ECO:0000256" key="2">
    <source>
        <dbReference type="ARBA" id="ARBA00008432"/>
    </source>
</evidence>
<evidence type="ECO:0000256" key="6">
    <source>
        <dbReference type="ARBA" id="ARBA00023136"/>
    </source>
</evidence>
<gene>
    <name evidence="9" type="primary">narK1</name>
    <name evidence="9" type="ORF">GCM10008938_22010</name>
</gene>
<proteinExistence type="inferred from homology"/>
<dbReference type="Pfam" id="PF07690">
    <property type="entry name" value="MFS_1"/>
    <property type="match status" value="1"/>
</dbReference>
<comment type="subcellular location">
    <subcellularLocation>
        <location evidence="1">Membrane</location>
        <topology evidence="1">Multi-pass membrane protein</topology>
    </subcellularLocation>
</comment>
<evidence type="ECO:0000256" key="1">
    <source>
        <dbReference type="ARBA" id="ARBA00004141"/>
    </source>
</evidence>
<feature type="transmembrane region" description="Helical" evidence="7">
    <location>
        <begin position="350"/>
        <end position="372"/>
    </location>
</feature>
<name>A0ABQ2D0T4_9DEIO</name>
<feature type="transmembrane region" description="Helical" evidence="7">
    <location>
        <begin position="225"/>
        <end position="248"/>
    </location>
</feature>
<keyword evidence="6 7" id="KW-0472">Membrane</keyword>
<comment type="similarity">
    <text evidence="2">Belongs to the major facilitator superfamily. Nitrate/nitrite porter (TC 2.A.1.8) family.</text>
</comment>
<keyword evidence="10" id="KW-1185">Reference proteome</keyword>
<feature type="transmembrane region" description="Helical" evidence="7">
    <location>
        <begin position="84"/>
        <end position="101"/>
    </location>
</feature>
<dbReference type="InterPro" id="IPR036259">
    <property type="entry name" value="MFS_trans_sf"/>
</dbReference>
<feature type="transmembrane region" description="Helical" evidence="7">
    <location>
        <begin position="185"/>
        <end position="204"/>
    </location>
</feature>
<dbReference type="PANTHER" id="PTHR23515">
    <property type="entry name" value="HIGH-AFFINITY NITRATE TRANSPORTER 2.3"/>
    <property type="match status" value="1"/>
</dbReference>
<protein>
    <submittedName>
        <fullName evidence="9">Nitrite extrusion protein 1</fullName>
    </submittedName>
</protein>
<dbReference type="Gene3D" id="1.20.1250.20">
    <property type="entry name" value="MFS general substrate transporter like domains"/>
    <property type="match status" value="2"/>
</dbReference>
<feature type="transmembrane region" description="Helical" evidence="7">
    <location>
        <begin position="107"/>
        <end position="128"/>
    </location>
</feature>
<dbReference type="PROSITE" id="PS50850">
    <property type="entry name" value="MFS"/>
    <property type="match status" value="1"/>
</dbReference>
<keyword evidence="5" id="KW-0534">Nitrate assimilation</keyword>
<feature type="transmembrane region" description="Helical" evidence="7">
    <location>
        <begin position="260"/>
        <end position="281"/>
    </location>
</feature>
<dbReference type="SUPFAM" id="SSF103473">
    <property type="entry name" value="MFS general substrate transporter"/>
    <property type="match status" value="1"/>
</dbReference>
<dbReference type="InterPro" id="IPR020846">
    <property type="entry name" value="MFS_dom"/>
</dbReference>
<sequence length="411" mass="44421">MQSIPLPKTASRSDASKVLWLSTVGFTLMFAVWLMFGVLGIPIRKELGLSDLQMSWLTSVAVLNGAIWRLYFGILADRIGGKKVFTWLLLFTAVPTFLVAYTHSYGLLLLLAFLVGMAGNAFSVGIAWNSAWNSKEHQGFALGVFGAGNVGASVTKLVAPTLIAVLPAAGFLGGVFPGGWRFIPVMYAGLLVLMALWMWFFAPVRDLTPGLGRPMAEILKPLREIRVWRFSLYYVVVFGAYVALSAWLPKYYVDVYGLDLKHAALLTTLFIFPASLLRPLGGYLSDRFGARNVMKLMFLLIFVPSVLLGLPGLHLAVPAFTALLFVMAVGMGIGKAAVYKYIPQYYPSDVGAVGGLVGVFGALGGFVLPPLFAVAQSLIGVPEATFMVMGVLTLGAALWLAFVLKELHALP</sequence>
<keyword evidence="3 7" id="KW-0812">Transmembrane</keyword>
<evidence type="ECO:0000256" key="4">
    <source>
        <dbReference type="ARBA" id="ARBA00022989"/>
    </source>
</evidence>
<feature type="transmembrane region" description="Helical" evidence="7">
    <location>
        <begin position="384"/>
        <end position="404"/>
    </location>
</feature>
<dbReference type="Proteomes" id="UP000632222">
    <property type="component" value="Unassembled WGS sequence"/>
</dbReference>
<evidence type="ECO:0000256" key="7">
    <source>
        <dbReference type="SAM" id="Phobius"/>
    </source>
</evidence>
<feature type="transmembrane region" description="Helical" evidence="7">
    <location>
        <begin position="293"/>
        <end position="313"/>
    </location>
</feature>
<feature type="domain" description="Major facilitator superfamily (MFS) profile" evidence="8">
    <location>
        <begin position="17"/>
        <end position="408"/>
    </location>
</feature>
<evidence type="ECO:0000313" key="9">
    <source>
        <dbReference type="EMBL" id="GGJ35503.1"/>
    </source>
</evidence>
<dbReference type="InterPro" id="IPR044772">
    <property type="entry name" value="NO3_transporter"/>
</dbReference>
<keyword evidence="4 7" id="KW-1133">Transmembrane helix</keyword>
<comment type="caution">
    <text evidence="9">The sequence shown here is derived from an EMBL/GenBank/DDBJ whole genome shotgun (WGS) entry which is preliminary data.</text>
</comment>
<feature type="transmembrane region" description="Helical" evidence="7">
    <location>
        <begin position="319"/>
        <end position="338"/>
    </location>
</feature>
<evidence type="ECO:0000259" key="8">
    <source>
        <dbReference type="PROSITE" id="PS50850"/>
    </source>
</evidence>
<accession>A0ABQ2D0T4</accession>
<dbReference type="InterPro" id="IPR011701">
    <property type="entry name" value="MFS"/>
</dbReference>
<organism evidence="9 10">
    <name type="scientific">Deinococcus roseus</name>
    <dbReference type="NCBI Taxonomy" id="392414"/>
    <lineage>
        <taxon>Bacteria</taxon>
        <taxon>Thermotogati</taxon>
        <taxon>Deinococcota</taxon>
        <taxon>Deinococci</taxon>
        <taxon>Deinococcales</taxon>
        <taxon>Deinococcaceae</taxon>
        <taxon>Deinococcus</taxon>
    </lineage>
</organism>
<dbReference type="EMBL" id="BMOD01000007">
    <property type="protein sequence ID" value="GGJ35503.1"/>
    <property type="molecule type" value="Genomic_DNA"/>
</dbReference>
<evidence type="ECO:0000256" key="3">
    <source>
        <dbReference type="ARBA" id="ARBA00022692"/>
    </source>
</evidence>
<feature type="transmembrane region" description="Helical" evidence="7">
    <location>
        <begin position="18"/>
        <end position="41"/>
    </location>
</feature>
<dbReference type="RefSeq" id="WP_189002744.1">
    <property type="nucleotide sequence ID" value="NZ_BMOD01000007.1"/>
</dbReference>
<feature type="transmembrane region" description="Helical" evidence="7">
    <location>
        <begin position="53"/>
        <end position="72"/>
    </location>
</feature>
<reference evidence="10" key="1">
    <citation type="journal article" date="2019" name="Int. J. Syst. Evol. Microbiol.">
        <title>The Global Catalogue of Microorganisms (GCM) 10K type strain sequencing project: providing services to taxonomists for standard genome sequencing and annotation.</title>
        <authorList>
            <consortium name="The Broad Institute Genomics Platform"/>
            <consortium name="The Broad Institute Genome Sequencing Center for Infectious Disease"/>
            <person name="Wu L."/>
            <person name="Ma J."/>
        </authorList>
    </citation>
    <scope>NUCLEOTIDE SEQUENCE [LARGE SCALE GENOMIC DNA]</scope>
    <source>
        <strain evidence="10">JCM 14370</strain>
    </source>
</reference>
<feature type="transmembrane region" description="Helical" evidence="7">
    <location>
        <begin position="140"/>
        <end position="165"/>
    </location>
</feature>
<evidence type="ECO:0000313" key="10">
    <source>
        <dbReference type="Proteomes" id="UP000632222"/>
    </source>
</evidence>